<sequence>MASSAQAFVQNCIPPSLYVVNLRGECDHGETEEARFVLPSFIKTLQSVEKYSYGFEGATYTPDGGSIFVDTEIQTWALSEISNEEPEEVAKMLETITSNPPTTMTVGPQAIVFNGSRTVVKKISSGPLEAKSLITSFITVCQCLYAKRYVVQGATLAPEGGRIFIQTTDEQWQTYMKF</sequence>
<name>A0A9P6JW92_9AGAR</name>
<keyword evidence="2" id="KW-1185">Reference proteome</keyword>
<evidence type="ECO:0000313" key="1">
    <source>
        <dbReference type="EMBL" id="KAF9535351.1"/>
    </source>
</evidence>
<comment type="caution">
    <text evidence="1">The sequence shown here is derived from an EMBL/GenBank/DDBJ whole genome shotgun (WGS) entry which is preliminary data.</text>
</comment>
<reference evidence="1" key="1">
    <citation type="submission" date="2020-11" db="EMBL/GenBank/DDBJ databases">
        <authorList>
            <consortium name="DOE Joint Genome Institute"/>
            <person name="Ahrendt S."/>
            <person name="Riley R."/>
            <person name="Andreopoulos W."/>
            <person name="Labutti K."/>
            <person name="Pangilinan J."/>
            <person name="Ruiz-Duenas F.J."/>
            <person name="Barrasa J.M."/>
            <person name="Sanchez-Garcia M."/>
            <person name="Camarero S."/>
            <person name="Miyauchi S."/>
            <person name="Serrano A."/>
            <person name="Linde D."/>
            <person name="Babiker R."/>
            <person name="Drula E."/>
            <person name="Ayuso-Fernandez I."/>
            <person name="Pacheco R."/>
            <person name="Padilla G."/>
            <person name="Ferreira P."/>
            <person name="Barriuso J."/>
            <person name="Kellner H."/>
            <person name="Castanera R."/>
            <person name="Alfaro M."/>
            <person name="Ramirez L."/>
            <person name="Pisabarro A.G."/>
            <person name="Kuo A."/>
            <person name="Tritt A."/>
            <person name="Lipzen A."/>
            <person name="He G."/>
            <person name="Yan M."/>
            <person name="Ng V."/>
            <person name="Cullen D."/>
            <person name="Martin F."/>
            <person name="Rosso M.-N."/>
            <person name="Henrissat B."/>
            <person name="Hibbett D."/>
            <person name="Martinez A.T."/>
            <person name="Grigoriev I.V."/>
        </authorList>
    </citation>
    <scope>NUCLEOTIDE SEQUENCE</scope>
    <source>
        <strain evidence="1">CBS 506.95</strain>
    </source>
</reference>
<protein>
    <submittedName>
        <fullName evidence="1">Uncharacterized protein</fullName>
    </submittedName>
</protein>
<dbReference type="AlphaFoldDB" id="A0A9P6JW92"/>
<evidence type="ECO:0000313" key="2">
    <source>
        <dbReference type="Proteomes" id="UP000807306"/>
    </source>
</evidence>
<gene>
    <name evidence="1" type="ORF">CPB83DRAFT_841619</name>
</gene>
<organism evidence="1 2">
    <name type="scientific">Crepidotus variabilis</name>
    <dbReference type="NCBI Taxonomy" id="179855"/>
    <lineage>
        <taxon>Eukaryota</taxon>
        <taxon>Fungi</taxon>
        <taxon>Dikarya</taxon>
        <taxon>Basidiomycota</taxon>
        <taxon>Agaricomycotina</taxon>
        <taxon>Agaricomycetes</taxon>
        <taxon>Agaricomycetidae</taxon>
        <taxon>Agaricales</taxon>
        <taxon>Agaricineae</taxon>
        <taxon>Crepidotaceae</taxon>
        <taxon>Crepidotus</taxon>
    </lineage>
</organism>
<dbReference type="EMBL" id="MU157824">
    <property type="protein sequence ID" value="KAF9535351.1"/>
    <property type="molecule type" value="Genomic_DNA"/>
</dbReference>
<proteinExistence type="predicted"/>
<dbReference type="Proteomes" id="UP000807306">
    <property type="component" value="Unassembled WGS sequence"/>
</dbReference>
<accession>A0A9P6JW92</accession>